<evidence type="ECO:0000313" key="3">
    <source>
        <dbReference type="Proteomes" id="UP000286990"/>
    </source>
</evidence>
<keyword evidence="3" id="KW-1185">Reference proteome</keyword>
<keyword evidence="1" id="KW-1133">Transmembrane helix</keyword>
<proteinExistence type="predicted"/>
<dbReference type="Proteomes" id="UP000286990">
    <property type="component" value="Unassembled WGS sequence"/>
</dbReference>
<dbReference type="RefSeq" id="WP_125223559.1">
    <property type="nucleotide sequence ID" value="NZ_QUSX01000002.1"/>
</dbReference>
<dbReference type="EMBL" id="QUSX01000002">
    <property type="protein sequence ID" value="RRQ48837.1"/>
    <property type="molecule type" value="Genomic_DNA"/>
</dbReference>
<comment type="caution">
    <text evidence="2">The sequence shown here is derived from an EMBL/GenBank/DDBJ whole genome shotgun (WGS) entry which is preliminary data.</text>
</comment>
<feature type="transmembrane region" description="Helical" evidence="1">
    <location>
        <begin position="7"/>
        <end position="28"/>
    </location>
</feature>
<keyword evidence="1" id="KW-0812">Transmembrane</keyword>
<dbReference type="SUPFAM" id="SSF52266">
    <property type="entry name" value="SGNH hydrolase"/>
    <property type="match status" value="1"/>
</dbReference>
<dbReference type="OrthoDB" id="869432at2"/>
<organism evidence="2 3">
    <name type="scientific">Maribacter algicola</name>
    <dbReference type="NCBI Taxonomy" id="2498892"/>
    <lineage>
        <taxon>Bacteria</taxon>
        <taxon>Pseudomonadati</taxon>
        <taxon>Bacteroidota</taxon>
        <taxon>Flavobacteriia</taxon>
        <taxon>Flavobacteriales</taxon>
        <taxon>Flavobacteriaceae</taxon>
        <taxon>Maribacter</taxon>
    </lineage>
</organism>
<keyword evidence="1" id="KW-0472">Membrane</keyword>
<name>A0A426RIL7_9FLAO</name>
<reference evidence="3" key="1">
    <citation type="submission" date="2018-12" db="EMBL/GenBank/DDBJ databases">
        <title>Maribacter lutimaris sp. nov., isolated from marine sediment.</title>
        <authorList>
            <person name="Kim K.K."/>
        </authorList>
    </citation>
    <scope>NUCLEOTIDE SEQUENCE [LARGE SCALE GENOMIC DNA]</scope>
    <source>
        <strain evidence="3">PoM-212</strain>
    </source>
</reference>
<dbReference type="AlphaFoldDB" id="A0A426RIL7"/>
<protein>
    <recommendedName>
        <fullName evidence="4">SGNH/GDSL hydrolase family protein</fullName>
    </recommendedName>
</protein>
<accession>A0A426RIL7</accession>
<evidence type="ECO:0000256" key="1">
    <source>
        <dbReference type="SAM" id="Phobius"/>
    </source>
</evidence>
<gene>
    <name evidence="2" type="ORF">DZC72_14315</name>
</gene>
<evidence type="ECO:0000313" key="2">
    <source>
        <dbReference type="EMBL" id="RRQ48837.1"/>
    </source>
</evidence>
<sequence length="302" mass="35545">MKKFIRNVLLFSIVFFVVEKLFYFFLFISPSLEVDRRLENLLEGNINKDLVIFGSSRGARDLIAHQIEDSLNLSAFNLSYPGSNIEFHEFLLESLLKYNTSPKAVLLTVDDPVEFISNESLGFRFDRMYPLAKYNYINNELIEREEKNVLSRFLVLARFNQSNLNILQKRFNTVDSIQVCGSMPISFQKENIKFNYGKIDHYSLNEENEVLINAFERFQKLCLTNDIDLHIVFPPNFKAHNPDFERRIKELSDKKVHHYIYSNSTSQYSDSDYYHDATHLNKDGAVLFTNQVIEYLRNYYSN</sequence>
<evidence type="ECO:0008006" key="4">
    <source>
        <dbReference type="Google" id="ProtNLM"/>
    </source>
</evidence>